<reference evidence="4 5" key="1">
    <citation type="journal article" date="2021" name="Elife">
        <title>Chloroplast acquisition without the gene transfer in kleptoplastic sea slugs, Plakobranchus ocellatus.</title>
        <authorList>
            <person name="Maeda T."/>
            <person name="Takahashi S."/>
            <person name="Yoshida T."/>
            <person name="Shimamura S."/>
            <person name="Takaki Y."/>
            <person name="Nagai Y."/>
            <person name="Toyoda A."/>
            <person name="Suzuki Y."/>
            <person name="Arimoto A."/>
            <person name="Ishii H."/>
            <person name="Satoh N."/>
            <person name="Nishiyama T."/>
            <person name="Hasebe M."/>
            <person name="Maruyama T."/>
            <person name="Minagawa J."/>
            <person name="Obokata J."/>
            <person name="Shigenobu S."/>
        </authorList>
    </citation>
    <scope>NUCLEOTIDE SEQUENCE [LARGE SCALE GENOMIC DNA]</scope>
</reference>
<dbReference type="InterPro" id="IPR016187">
    <property type="entry name" value="CTDL_fold"/>
</dbReference>
<dbReference type="InterPro" id="IPR001304">
    <property type="entry name" value="C-type_lectin-like"/>
</dbReference>
<dbReference type="InterPro" id="IPR050111">
    <property type="entry name" value="C-type_lectin/snaclec_domain"/>
</dbReference>
<dbReference type="PROSITE" id="PS50041">
    <property type="entry name" value="C_TYPE_LECTIN_2"/>
    <property type="match status" value="2"/>
</dbReference>
<sequence>MATFGPCCILLLWALLAAVSSDTEHAGKCLSDWVFSPSSHTCIKFYYWFSNRKTWENARAACQRDGGDLLAIYNAEMNEFVAAGECPSGWKQCPSSGTCIKVYERMSTWQDARAACKKDNGDLLKIRDQRMNQFAEDIRESNGLNVIWLGLSDRHSEKKFYWLDETIEITYTNWSPSNPRDLSFNGGHCVGMGSNGAGQWTTFDCSDKKPFLCERKPTCRVVDGTCPAGWVKSPTSCIKLYNDERLWQDARTACQQDGGDLVKVQDDCMSKSIEEQIKSRPADDNFWIGLSDQIKEGTWRWLDDDEAVIYKNWAPGQPNNHQVSGHKRGQDCVEIGSHKKAQWNDQDCNVAYKFICEKPAGSTTSK</sequence>
<keyword evidence="1" id="KW-1015">Disulfide bond</keyword>
<dbReference type="Gene3D" id="3.10.100.10">
    <property type="entry name" value="Mannose-Binding Protein A, subunit A"/>
    <property type="match status" value="3"/>
</dbReference>
<dbReference type="SMART" id="SM00034">
    <property type="entry name" value="CLECT"/>
    <property type="match status" value="2"/>
</dbReference>
<dbReference type="Proteomes" id="UP000735302">
    <property type="component" value="Unassembled WGS sequence"/>
</dbReference>
<feature type="domain" description="C-type lectin" evidence="3">
    <location>
        <begin position="233"/>
        <end position="357"/>
    </location>
</feature>
<evidence type="ECO:0000256" key="2">
    <source>
        <dbReference type="SAM" id="SignalP"/>
    </source>
</evidence>
<dbReference type="PROSITE" id="PS00615">
    <property type="entry name" value="C_TYPE_LECTIN_1"/>
    <property type="match status" value="1"/>
</dbReference>
<dbReference type="InterPro" id="IPR018378">
    <property type="entry name" value="C-type_lectin_CS"/>
</dbReference>
<feature type="signal peptide" evidence="2">
    <location>
        <begin position="1"/>
        <end position="21"/>
    </location>
</feature>
<proteinExistence type="predicted"/>
<dbReference type="Pfam" id="PF00059">
    <property type="entry name" value="Lectin_C"/>
    <property type="match status" value="2"/>
</dbReference>
<evidence type="ECO:0000256" key="1">
    <source>
        <dbReference type="ARBA" id="ARBA00023157"/>
    </source>
</evidence>
<gene>
    <name evidence="4" type="ORF">PoB_000609600</name>
</gene>
<keyword evidence="4" id="KW-0675">Receptor</keyword>
<evidence type="ECO:0000313" key="4">
    <source>
        <dbReference type="EMBL" id="GFN79590.1"/>
    </source>
</evidence>
<dbReference type="EMBL" id="BLXT01000698">
    <property type="protein sequence ID" value="GFN79590.1"/>
    <property type="molecule type" value="Genomic_DNA"/>
</dbReference>
<protein>
    <submittedName>
        <fullName evidence="4">C-type mannose receptor 2</fullName>
    </submittedName>
</protein>
<dbReference type="SUPFAM" id="SSF56436">
    <property type="entry name" value="C-type lectin-like"/>
    <property type="match status" value="3"/>
</dbReference>
<name>A0AAV3Y8P4_9GAST</name>
<feature type="domain" description="C-type lectin" evidence="3">
    <location>
        <begin position="95"/>
        <end position="214"/>
    </location>
</feature>
<feature type="chain" id="PRO_5043371553" evidence="2">
    <location>
        <begin position="22"/>
        <end position="366"/>
    </location>
</feature>
<organism evidence="4 5">
    <name type="scientific">Plakobranchus ocellatus</name>
    <dbReference type="NCBI Taxonomy" id="259542"/>
    <lineage>
        <taxon>Eukaryota</taxon>
        <taxon>Metazoa</taxon>
        <taxon>Spiralia</taxon>
        <taxon>Lophotrochozoa</taxon>
        <taxon>Mollusca</taxon>
        <taxon>Gastropoda</taxon>
        <taxon>Heterobranchia</taxon>
        <taxon>Euthyneura</taxon>
        <taxon>Panpulmonata</taxon>
        <taxon>Sacoglossa</taxon>
        <taxon>Placobranchoidea</taxon>
        <taxon>Plakobranchidae</taxon>
        <taxon>Plakobranchus</taxon>
    </lineage>
</organism>
<evidence type="ECO:0000259" key="3">
    <source>
        <dbReference type="PROSITE" id="PS50041"/>
    </source>
</evidence>
<keyword evidence="2" id="KW-0732">Signal</keyword>
<evidence type="ECO:0000313" key="5">
    <source>
        <dbReference type="Proteomes" id="UP000735302"/>
    </source>
</evidence>
<accession>A0AAV3Y8P4</accession>
<dbReference type="AlphaFoldDB" id="A0AAV3Y8P4"/>
<comment type="caution">
    <text evidence="4">The sequence shown here is derived from an EMBL/GenBank/DDBJ whole genome shotgun (WGS) entry which is preliminary data.</text>
</comment>
<dbReference type="CDD" id="cd00037">
    <property type="entry name" value="CLECT"/>
    <property type="match status" value="1"/>
</dbReference>
<keyword evidence="5" id="KW-1185">Reference proteome</keyword>
<dbReference type="PANTHER" id="PTHR22803">
    <property type="entry name" value="MANNOSE, PHOSPHOLIPASE, LECTIN RECEPTOR RELATED"/>
    <property type="match status" value="1"/>
</dbReference>
<dbReference type="InterPro" id="IPR016186">
    <property type="entry name" value="C-type_lectin-like/link_sf"/>
</dbReference>